<dbReference type="CDD" id="cd02947">
    <property type="entry name" value="TRX_family"/>
    <property type="match status" value="1"/>
</dbReference>
<sequence length="99" mass="11164">MKEELKNSVCLVEIGGSACAGCHQLMPSARQAAQNAGIPFYYFDESEAEELIKEWNVKTVPSLFLADCGVPFAEAHGYQPQEIFEIWIEFKLQEHKNGR</sequence>
<feature type="domain" description="Thioredoxin" evidence="1">
    <location>
        <begin position="6"/>
        <end position="85"/>
    </location>
</feature>
<accession>A0A9D1MKY8</accession>
<organism evidence="2 3">
    <name type="scientific">Candidatus Coproplasma excrementigallinarum</name>
    <dbReference type="NCBI Taxonomy" id="2840747"/>
    <lineage>
        <taxon>Bacteria</taxon>
        <taxon>Bacillati</taxon>
        <taxon>Bacillota</taxon>
        <taxon>Clostridia</taxon>
        <taxon>Eubacteriales</taxon>
        <taxon>Candidatus Coproplasma</taxon>
    </lineage>
</organism>
<evidence type="ECO:0000313" key="2">
    <source>
        <dbReference type="EMBL" id="HIU62007.1"/>
    </source>
</evidence>
<proteinExistence type="predicted"/>
<dbReference type="Proteomes" id="UP000824110">
    <property type="component" value="Unassembled WGS sequence"/>
</dbReference>
<dbReference type="InterPro" id="IPR036249">
    <property type="entry name" value="Thioredoxin-like_sf"/>
</dbReference>
<reference evidence="2" key="2">
    <citation type="journal article" date="2021" name="PeerJ">
        <title>Extensive microbial diversity within the chicken gut microbiome revealed by metagenomics and culture.</title>
        <authorList>
            <person name="Gilroy R."/>
            <person name="Ravi A."/>
            <person name="Getino M."/>
            <person name="Pursley I."/>
            <person name="Horton D.L."/>
            <person name="Alikhan N.F."/>
            <person name="Baker D."/>
            <person name="Gharbi K."/>
            <person name="Hall N."/>
            <person name="Watson M."/>
            <person name="Adriaenssens E.M."/>
            <person name="Foster-Nyarko E."/>
            <person name="Jarju S."/>
            <person name="Secka A."/>
            <person name="Antonio M."/>
            <person name="Oren A."/>
            <person name="Chaudhuri R.R."/>
            <person name="La Ragione R."/>
            <person name="Hildebrand F."/>
            <person name="Pallen M.J."/>
        </authorList>
    </citation>
    <scope>NUCLEOTIDE SEQUENCE</scope>
    <source>
        <strain evidence="2">CHK195-12923</strain>
    </source>
</reference>
<comment type="caution">
    <text evidence="2">The sequence shown here is derived from an EMBL/GenBank/DDBJ whole genome shotgun (WGS) entry which is preliminary data.</text>
</comment>
<dbReference type="EMBL" id="DVNE01000049">
    <property type="protein sequence ID" value="HIU62007.1"/>
    <property type="molecule type" value="Genomic_DNA"/>
</dbReference>
<dbReference type="SUPFAM" id="SSF52833">
    <property type="entry name" value="Thioredoxin-like"/>
    <property type="match status" value="1"/>
</dbReference>
<dbReference type="Gene3D" id="3.40.30.10">
    <property type="entry name" value="Glutaredoxin"/>
    <property type="match status" value="1"/>
</dbReference>
<name>A0A9D1MKY8_9FIRM</name>
<protein>
    <submittedName>
        <fullName evidence="2">Thioredoxin family protein</fullName>
    </submittedName>
</protein>
<evidence type="ECO:0000259" key="1">
    <source>
        <dbReference type="Pfam" id="PF00085"/>
    </source>
</evidence>
<dbReference type="InterPro" id="IPR013766">
    <property type="entry name" value="Thioredoxin_domain"/>
</dbReference>
<dbReference type="AlphaFoldDB" id="A0A9D1MKY8"/>
<gene>
    <name evidence="2" type="ORF">IAB69_05115</name>
</gene>
<reference evidence="2" key="1">
    <citation type="submission" date="2020-10" db="EMBL/GenBank/DDBJ databases">
        <authorList>
            <person name="Gilroy R."/>
        </authorList>
    </citation>
    <scope>NUCLEOTIDE SEQUENCE</scope>
    <source>
        <strain evidence="2">CHK195-12923</strain>
    </source>
</reference>
<evidence type="ECO:0000313" key="3">
    <source>
        <dbReference type="Proteomes" id="UP000824110"/>
    </source>
</evidence>
<dbReference type="Pfam" id="PF00085">
    <property type="entry name" value="Thioredoxin"/>
    <property type="match status" value="1"/>
</dbReference>